<evidence type="ECO:0000259" key="3">
    <source>
        <dbReference type="Pfam" id="PF25876"/>
    </source>
</evidence>
<protein>
    <submittedName>
        <fullName evidence="6">Efflux RND transporter periplasmic adaptor subunit</fullName>
    </submittedName>
</protein>
<keyword evidence="2" id="KW-0175">Coiled coil</keyword>
<feature type="domain" description="Multidrug resistance protein MdtA-like alpha-helical hairpin" evidence="3">
    <location>
        <begin position="97"/>
        <end position="166"/>
    </location>
</feature>
<sequence>MHISRIAAVSVIAVALAGCQEQAPSEPAIRPVRAITVERNVQGAPVTLTGQVRAQDQANLSFRLDGRLLERRVNVGDLVQPGQVVGKLDPQIQQNSLRQSQAGLSSAQAQLTQARNAFRRQQELLKNGWTTNASFDQARQALDSAEAQVTSSRAQLRSAEETLSYTDLLADTAGTVTATGAEPGEVVRAGQMVVQVARQGGRDAVFDVPSRLIRTAPRDSVVAVSLAEDPSVTATGRVREVAPQADSTTRTFQVKVGLIDPPDAMRLGATVAGRIRLSPPEGVDVPASALTLSNGRPAVWVFDPRSQTVSLRSVEISLHEPSSVVISQGLAAGEVVVTAGAQVLRPGQKVRLLGGES</sequence>
<dbReference type="Gene3D" id="2.40.420.20">
    <property type="match status" value="1"/>
</dbReference>
<feature type="domain" description="Multidrug resistance protein MdtA-like C-terminal permuted SH3" evidence="5">
    <location>
        <begin position="285"/>
        <end position="342"/>
    </location>
</feature>
<dbReference type="PANTHER" id="PTHR30469">
    <property type="entry name" value="MULTIDRUG RESISTANCE PROTEIN MDTA"/>
    <property type="match status" value="1"/>
</dbReference>
<feature type="coiled-coil region" evidence="2">
    <location>
        <begin position="104"/>
        <end position="162"/>
    </location>
</feature>
<name>A0A5A9GF99_AZOLI</name>
<proteinExistence type="inferred from homology"/>
<dbReference type="PANTHER" id="PTHR30469:SF38">
    <property type="entry name" value="HLYD FAMILY SECRETION PROTEIN"/>
    <property type="match status" value="1"/>
</dbReference>
<dbReference type="Gene3D" id="2.40.50.100">
    <property type="match status" value="1"/>
</dbReference>
<dbReference type="GO" id="GO:1990281">
    <property type="term" value="C:efflux pump complex"/>
    <property type="evidence" value="ECO:0007669"/>
    <property type="project" value="TreeGrafter"/>
</dbReference>
<dbReference type="Proteomes" id="UP000324927">
    <property type="component" value="Unassembled WGS sequence"/>
</dbReference>
<dbReference type="InterPro" id="IPR006143">
    <property type="entry name" value="RND_pump_MFP"/>
</dbReference>
<keyword evidence="7" id="KW-1185">Reference proteome</keyword>
<dbReference type="AlphaFoldDB" id="A0A5A9GF99"/>
<dbReference type="Pfam" id="PF25967">
    <property type="entry name" value="RND-MFP_C"/>
    <property type="match status" value="1"/>
</dbReference>
<dbReference type="RefSeq" id="WP_149233991.1">
    <property type="nucleotide sequence ID" value="NZ_JALJXJ010000015.1"/>
</dbReference>
<dbReference type="EMBL" id="VTTN01000013">
    <property type="protein sequence ID" value="KAA0592997.1"/>
    <property type="molecule type" value="Genomic_DNA"/>
</dbReference>
<dbReference type="Pfam" id="PF25876">
    <property type="entry name" value="HH_MFP_RND"/>
    <property type="match status" value="1"/>
</dbReference>
<dbReference type="InterPro" id="IPR058627">
    <property type="entry name" value="MdtA-like_C"/>
</dbReference>
<dbReference type="Gene3D" id="1.10.287.470">
    <property type="entry name" value="Helix hairpin bin"/>
    <property type="match status" value="1"/>
</dbReference>
<evidence type="ECO:0000259" key="5">
    <source>
        <dbReference type="Pfam" id="PF25967"/>
    </source>
</evidence>
<reference evidence="6 7" key="1">
    <citation type="submission" date="2019-08" db="EMBL/GenBank/DDBJ databases">
        <authorList>
            <person name="Grouzdev D."/>
            <person name="Tikhonova E."/>
            <person name="Kravchenko I."/>
        </authorList>
    </citation>
    <scope>NUCLEOTIDE SEQUENCE [LARGE SCALE GENOMIC DNA]</scope>
    <source>
        <strain evidence="6 7">59b</strain>
    </source>
</reference>
<feature type="domain" description="CusB-like beta-barrel" evidence="4">
    <location>
        <begin position="206"/>
        <end position="274"/>
    </location>
</feature>
<accession>A0A5A9GF99</accession>
<dbReference type="GO" id="GO:0015562">
    <property type="term" value="F:efflux transmembrane transporter activity"/>
    <property type="evidence" value="ECO:0007669"/>
    <property type="project" value="TreeGrafter"/>
</dbReference>
<comment type="caution">
    <text evidence="6">The sequence shown here is derived from an EMBL/GenBank/DDBJ whole genome shotgun (WGS) entry which is preliminary data.</text>
</comment>
<gene>
    <name evidence="6" type="ORF">FZ942_26100</name>
</gene>
<dbReference type="Gene3D" id="2.40.30.170">
    <property type="match status" value="1"/>
</dbReference>
<dbReference type="NCBIfam" id="TIGR01730">
    <property type="entry name" value="RND_mfp"/>
    <property type="match status" value="1"/>
</dbReference>
<dbReference type="SUPFAM" id="SSF111369">
    <property type="entry name" value="HlyD-like secretion proteins"/>
    <property type="match status" value="1"/>
</dbReference>
<dbReference type="InterPro" id="IPR058624">
    <property type="entry name" value="MdtA-like_HH"/>
</dbReference>
<evidence type="ECO:0000313" key="6">
    <source>
        <dbReference type="EMBL" id="KAA0592997.1"/>
    </source>
</evidence>
<dbReference type="OrthoDB" id="9813967at2"/>
<dbReference type="InterPro" id="IPR058792">
    <property type="entry name" value="Beta-barrel_RND_2"/>
</dbReference>
<comment type="similarity">
    <text evidence="1">Belongs to the membrane fusion protein (MFP) (TC 8.A.1) family.</text>
</comment>
<dbReference type="Pfam" id="PF25954">
    <property type="entry name" value="Beta-barrel_RND_2"/>
    <property type="match status" value="1"/>
</dbReference>
<evidence type="ECO:0000256" key="2">
    <source>
        <dbReference type="SAM" id="Coils"/>
    </source>
</evidence>
<evidence type="ECO:0000259" key="4">
    <source>
        <dbReference type="Pfam" id="PF25954"/>
    </source>
</evidence>
<dbReference type="PROSITE" id="PS51257">
    <property type="entry name" value="PROKAR_LIPOPROTEIN"/>
    <property type="match status" value="1"/>
</dbReference>
<evidence type="ECO:0000256" key="1">
    <source>
        <dbReference type="ARBA" id="ARBA00009477"/>
    </source>
</evidence>
<organism evidence="6 7">
    <name type="scientific">Azospirillum lipoferum</name>
    <dbReference type="NCBI Taxonomy" id="193"/>
    <lineage>
        <taxon>Bacteria</taxon>
        <taxon>Pseudomonadati</taxon>
        <taxon>Pseudomonadota</taxon>
        <taxon>Alphaproteobacteria</taxon>
        <taxon>Rhodospirillales</taxon>
        <taxon>Azospirillaceae</taxon>
        <taxon>Azospirillum</taxon>
    </lineage>
</organism>
<evidence type="ECO:0000313" key="7">
    <source>
        <dbReference type="Proteomes" id="UP000324927"/>
    </source>
</evidence>